<keyword evidence="4" id="KW-1185">Reference proteome</keyword>
<evidence type="ECO:0000313" key="3">
    <source>
        <dbReference type="EMBL" id="TVU08945.1"/>
    </source>
</evidence>
<dbReference type="PANTHER" id="PTHR33913:SF1">
    <property type="entry name" value="DRBM DOMAIN-CONTAINING PROTEIN"/>
    <property type="match status" value="1"/>
</dbReference>
<evidence type="ECO:0000259" key="2">
    <source>
        <dbReference type="Pfam" id="PF25502"/>
    </source>
</evidence>
<dbReference type="PANTHER" id="PTHR33913">
    <property type="entry name" value="ALEURONE LAYER MORPHOGENESIS PROTEIN"/>
    <property type="match status" value="1"/>
</dbReference>
<comment type="caution">
    <text evidence="3">The sequence shown here is derived from an EMBL/GenBank/DDBJ whole genome shotgun (WGS) entry which is preliminary data.</text>
</comment>
<dbReference type="AlphaFoldDB" id="A0A5J9TC92"/>
<dbReference type="OrthoDB" id="781822at2759"/>
<gene>
    <name evidence="3" type="ORF">EJB05_42373</name>
</gene>
<dbReference type="Pfam" id="PF25500">
    <property type="entry name" value="DUF7913"/>
    <property type="match status" value="1"/>
</dbReference>
<sequence length="444" mass="49797">MASGSGGGGREEAPIEGYGDWSPPLELEDAAKPLVEVLVKRFLRRGGLRRKAPPPLDNQKTVARQVQAMVLLYNYYHRKQFPHLAFADPERFIQAALSAADDTNLDAYLKYDAEAGISVADWAVEDACGIADALDAEKDSPPWMSTWPISKVAVLLVDQTGNKCLIERSSVTEGVWSLFEKDIKKVCIDIDLSAPLARTEEERNLERYMLQAAYSMVERKTGMKYDSLLFLGEHLVYSLSKKTTTAKLFVFQNVPIVNSKLTEMAIEDLISRMSGPIFINEACPKTTSVVEYYHILPYKEVLLNLLNRERSLDSSQIIPKEQPLVNETTDPMGYEESQKHLLSLSYLELRCLCIRYNLPADKSHTPANKSHTHTQLASLLASRLKEPLATSRAPSIADLELKDDGLYSYRAAMLHQLHMKAKEKLAELDSSTPDAVLLDKIHEK</sequence>
<dbReference type="Gramene" id="TVU08945">
    <property type="protein sequence ID" value="TVU08945"/>
    <property type="gene ID" value="EJB05_42373"/>
</dbReference>
<protein>
    <submittedName>
        <fullName evidence="3">Uncharacterized protein</fullName>
    </submittedName>
</protein>
<proteinExistence type="predicted"/>
<accession>A0A5J9TC92</accession>
<organism evidence="3 4">
    <name type="scientific">Eragrostis curvula</name>
    <name type="common">weeping love grass</name>
    <dbReference type="NCBI Taxonomy" id="38414"/>
    <lineage>
        <taxon>Eukaryota</taxon>
        <taxon>Viridiplantae</taxon>
        <taxon>Streptophyta</taxon>
        <taxon>Embryophyta</taxon>
        <taxon>Tracheophyta</taxon>
        <taxon>Spermatophyta</taxon>
        <taxon>Magnoliopsida</taxon>
        <taxon>Liliopsida</taxon>
        <taxon>Poales</taxon>
        <taxon>Poaceae</taxon>
        <taxon>PACMAD clade</taxon>
        <taxon>Chloridoideae</taxon>
        <taxon>Eragrostideae</taxon>
        <taxon>Eragrostidinae</taxon>
        <taxon>Eragrostis</taxon>
    </lineage>
</organism>
<dbReference type="EMBL" id="RWGY01000039">
    <property type="protein sequence ID" value="TVU08945.1"/>
    <property type="molecule type" value="Genomic_DNA"/>
</dbReference>
<feature type="domain" description="DUF7913" evidence="1">
    <location>
        <begin position="26"/>
        <end position="135"/>
    </location>
</feature>
<dbReference type="InterPro" id="IPR057237">
    <property type="entry name" value="DUF7915"/>
</dbReference>
<feature type="non-terminal residue" evidence="3">
    <location>
        <position position="1"/>
    </location>
</feature>
<evidence type="ECO:0000259" key="1">
    <source>
        <dbReference type="Pfam" id="PF25500"/>
    </source>
</evidence>
<evidence type="ECO:0000313" key="4">
    <source>
        <dbReference type="Proteomes" id="UP000324897"/>
    </source>
</evidence>
<dbReference type="InterPro" id="IPR057235">
    <property type="entry name" value="DUF7913"/>
</dbReference>
<feature type="domain" description="DUF7915" evidence="2">
    <location>
        <begin position="172"/>
        <end position="308"/>
    </location>
</feature>
<reference evidence="3 4" key="1">
    <citation type="journal article" date="2019" name="Sci. Rep.">
        <title>A high-quality genome of Eragrostis curvula grass provides insights into Poaceae evolution and supports new strategies to enhance forage quality.</title>
        <authorList>
            <person name="Carballo J."/>
            <person name="Santos B.A.C.M."/>
            <person name="Zappacosta D."/>
            <person name="Garbus I."/>
            <person name="Selva J.P."/>
            <person name="Gallo C.A."/>
            <person name="Diaz A."/>
            <person name="Albertini E."/>
            <person name="Caccamo M."/>
            <person name="Echenique V."/>
        </authorList>
    </citation>
    <scope>NUCLEOTIDE SEQUENCE [LARGE SCALE GENOMIC DNA]</scope>
    <source>
        <strain evidence="4">cv. Victoria</strain>
        <tissue evidence="3">Leaf</tissue>
    </source>
</reference>
<name>A0A5J9TC92_9POAL</name>
<dbReference type="Proteomes" id="UP000324897">
    <property type="component" value="Chromosome 3"/>
</dbReference>
<dbReference type="Pfam" id="PF25502">
    <property type="entry name" value="DUF7915"/>
    <property type="match status" value="1"/>
</dbReference>